<proteinExistence type="predicted"/>
<gene>
    <name evidence="1" type="ORF">NM688_g3573</name>
</gene>
<keyword evidence="2" id="KW-1185">Reference proteome</keyword>
<evidence type="ECO:0000313" key="1">
    <source>
        <dbReference type="EMBL" id="KAJ3553501.1"/>
    </source>
</evidence>
<dbReference type="EMBL" id="JANHOG010000531">
    <property type="protein sequence ID" value="KAJ3553501.1"/>
    <property type="molecule type" value="Genomic_DNA"/>
</dbReference>
<dbReference type="Proteomes" id="UP001148662">
    <property type="component" value="Unassembled WGS sequence"/>
</dbReference>
<comment type="caution">
    <text evidence="1">The sequence shown here is derived from an EMBL/GenBank/DDBJ whole genome shotgun (WGS) entry which is preliminary data.</text>
</comment>
<sequence length="269" mass="29410">MPSYIVVGASRGIGLEFIRQLSAKPENVVIGVIRNRNTSKDAVALEDGRPNLHLLLADITDYPALQKVAEDSTKLVGGKLDYLINNAAFQESQHNGLAIDEYPDEKTLEDDLLQSVKVNVMGVINTINAFLPLLKASAEKSTVKVVSLSSGMADTDLVVQHGVTMTVPYAISKAGLNMVIAKYASKYRGTNLGFLAISPGVVNTRQQVPTPQELQEYEAMASTFKEAYPHWTGPITPEVSVKMMLEVVERWDVKDSGAFVSHHGNKQWL</sequence>
<name>A0ACC1T5K1_9APHY</name>
<reference evidence="1" key="1">
    <citation type="submission" date="2022-07" db="EMBL/GenBank/DDBJ databases">
        <title>Genome Sequence of Phlebia brevispora.</title>
        <authorList>
            <person name="Buettner E."/>
        </authorList>
    </citation>
    <scope>NUCLEOTIDE SEQUENCE</scope>
    <source>
        <strain evidence="1">MPL23</strain>
    </source>
</reference>
<accession>A0ACC1T5K1</accession>
<organism evidence="1 2">
    <name type="scientific">Phlebia brevispora</name>
    <dbReference type="NCBI Taxonomy" id="194682"/>
    <lineage>
        <taxon>Eukaryota</taxon>
        <taxon>Fungi</taxon>
        <taxon>Dikarya</taxon>
        <taxon>Basidiomycota</taxon>
        <taxon>Agaricomycotina</taxon>
        <taxon>Agaricomycetes</taxon>
        <taxon>Polyporales</taxon>
        <taxon>Meruliaceae</taxon>
        <taxon>Phlebia</taxon>
    </lineage>
</organism>
<protein>
    <submittedName>
        <fullName evidence="1">Uncharacterized protein</fullName>
    </submittedName>
</protein>
<evidence type="ECO:0000313" key="2">
    <source>
        <dbReference type="Proteomes" id="UP001148662"/>
    </source>
</evidence>